<feature type="transmembrane region" description="Helical" evidence="2">
    <location>
        <begin position="177"/>
        <end position="197"/>
    </location>
</feature>
<evidence type="ECO:0000256" key="1">
    <source>
        <dbReference type="SAM" id="MobiDB-lite"/>
    </source>
</evidence>
<feature type="region of interest" description="Disordered" evidence="1">
    <location>
        <begin position="689"/>
        <end position="708"/>
    </location>
</feature>
<keyword evidence="3" id="KW-0150">Chloroplast</keyword>
<geneLocation type="chloroplast" evidence="3"/>
<keyword evidence="3" id="KW-0934">Plastid</keyword>
<sequence>MKGRRRVVLEFNCRVSLIFKSLMSIIIPVGETIKNTIEVLNKIYDSDYELSLWSDQFVPFFKYFWNYFTTFKWIDYYAHFGLILPKKTDSIFTDLINLETPNLSLLSEKQVSLPTFFNGFFNCFFLYFPFSPVHFIWLRSVIIQGIWAAGAASFGLFLGYLSLFGCCLFGFREIIYIWFGLEPLSYFLGIWLIFVLIFQITQKRTTLQIIKKSQKKLLIQIFFTNFALVWTDQSSFFPFFSNLCFHSGTNALDIDSNGLFYFFGLVLGGFFWIFFFSSFFRLLGYFLTRFTQLQFSSWIRYAHHFCLIGCLTLSLTSFFYYGLDYLFTNPLGFVSQDSAFEKVSIFKTGSPDAPKGRLGRFGEKSMSSIETDLSLFDRGRYASGPSLELNFESLNYQEEYMWRTRLDRLSSRSGTGAKGKKGILKKYLTAQLGPAEEARQNERRQKKQAQQLQKWKQKQKEISQKNPYQFEYSFQSQFKSSPDSDSDSDSNSDSDFTIPSFHSEEFIKYYKYLIERFIYDYTGEANKQDPDVPDLPNDQMVHFSAFSEIMKYGFDVFSLFSGDIDIDENPNPLEYEMKEKYSENFIYRFLLNFDISNFLQGLPKNHQITSQEEIELFKKRFALSQYLDTLRSYSKLTMENIGEVYQPLFCGPKSFSNRIYNQQFKGTLKIVERLFSIHLEDEKNIPIVEGEGEGRSTPGVSSPNEVDSEDSQYKDLYLKIKKEPSVLKFDQPLYNSPNFSEENPLIHRLIPEKKILDQKHPFIKETNPIPFFVAWNREKRKFVITNRLLTRRKTLDEFRISPEIEPFFKKFNLKKTKGFKSSIQIKKITWDRQLKKFHTKYDQKSKVTEVIRPLFFNTWPVKKKYLEENPLFTRLYRVPEDMETQNLFVYAEPLMEEEDIIYEKLPNIIERINLNHQTKLQTSLAPKRGGFFWPGNEPFQFLDIQED</sequence>
<dbReference type="AlphaFoldDB" id="A0A3S6I2F8"/>
<feature type="transmembrane region" description="Helical" evidence="2">
    <location>
        <begin position="217"/>
        <end position="240"/>
    </location>
</feature>
<feature type="transmembrane region" description="Helical" evidence="2">
    <location>
        <begin position="145"/>
        <end position="171"/>
    </location>
</feature>
<accession>A0A3S6I2F8</accession>
<evidence type="ECO:0000313" key="3">
    <source>
        <dbReference type="EMBL" id="ARR28403.1"/>
    </source>
</evidence>
<feature type="transmembrane region" description="Helical" evidence="2">
    <location>
        <begin position="116"/>
        <end position="138"/>
    </location>
</feature>
<feature type="transmembrane region" description="Helical" evidence="2">
    <location>
        <begin position="260"/>
        <end position="280"/>
    </location>
</feature>
<keyword evidence="2" id="KW-1133">Transmembrane helix</keyword>
<proteinExistence type="predicted"/>
<feature type="transmembrane region" description="Helical" evidence="2">
    <location>
        <begin position="301"/>
        <end position="323"/>
    </location>
</feature>
<feature type="region of interest" description="Disordered" evidence="1">
    <location>
        <begin position="477"/>
        <end position="496"/>
    </location>
</feature>
<feature type="region of interest" description="Disordered" evidence="1">
    <location>
        <begin position="434"/>
        <end position="458"/>
    </location>
</feature>
<dbReference type="EMBL" id="KX809677">
    <property type="protein sequence ID" value="ARR28403.1"/>
    <property type="molecule type" value="Genomic_DNA"/>
</dbReference>
<protein>
    <submittedName>
        <fullName evidence="3">Hypothetical chloroplast RF1</fullName>
    </submittedName>
</protein>
<gene>
    <name evidence="3" type="primary">ycf1</name>
</gene>
<keyword evidence="2" id="KW-0812">Transmembrane</keyword>
<keyword evidence="2" id="KW-0472">Membrane</keyword>
<reference evidence="3" key="1">
    <citation type="submission" date="2016-08" db="EMBL/GenBank/DDBJ databases">
        <authorList>
            <person name="Wang Bo."/>
            <person name="Zheng Fengrong."/>
            <person name="Wang Xin."/>
            <person name="Du Fei."/>
        </authorList>
    </citation>
    <scope>NUCLEOTIDE SEQUENCE</scope>
</reference>
<organism evidence="3">
    <name type="scientific">Caulerpa okamurae</name>
    <dbReference type="NCBI Taxonomy" id="118247"/>
    <lineage>
        <taxon>Eukaryota</taxon>
        <taxon>Viridiplantae</taxon>
        <taxon>Chlorophyta</taxon>
        <taxon>core chlorophytes</taxon>
        <taxon>Ulvophyceae</taxon>
        <taxon>TCBD clade</taxon>
        <taxon>Bryopsidales</taxon>
        <taxon>Halimedineae</taxon>
        <taxon>Caulerpaceae</taxon>
        <taxon>Caulerpa</taxon>
    </lineage>
</organism>
<evidence type="ECO:0000256" key="2">
    <source>
        <dbReference type="SAM" id="Phobius"/>
    </source>
</evidence>
<name>A0A3S6I2F8_9CHLO</name>